<dbReference type="PANTHER" id="PTHR43335:SF4">
    <property type="entry name" value="ABC TRANSPORTER, ATP-BINDING PROTEIN"/>
    <property type="match status" value="1"/>
</dbReference>
<dbReference type="AlphaFoldDB" id="I8J317"/>
<dbReference type="Gene3D" id="3.40.50.300">
    <property type="entry name" value="P-loop containing nucleotide triphosphate hydrolases"/>
    <property type="match status" value="1"/>
</dbReference>
<comment type="caution">
    <text evidence="6">The sequence shown here is derived from an EMBL/GenBank/DDBJ whole genome shotgun (WGS) entry which is preliminary data.</text>
</comment>
<keyword evidence="7" id="KW-1185">Reference proteome</keyword>
<dbReference type="GO" id="GO:0016887">
    <property type="term" value="F:ATP hydrolysis activity"/>
    <property type="evidence" value="ECO:0007669"/>
    <property type="project" value="InterPro"/>
</dbReference>
<evidence type="ECO:0000256" key="2">
    <source>
        <dbReference type="ARBA" id="ARBA00022448"/>
    </source>
</evidence>
<dbReference type="EMBL" id="AKKV01000022">
    <property type="protein sequence ID" value="EIT86146.1"/>
    <property type="molecule type" value="Genomic_DNA"/>
</dbReference>
<proteinExistence type="inferred from homology"/>
<dbReference type="PROSITE" id="PS00211">
    <property type="entry name" value="ABC_TRANSPORTER_1"/>
    <property type="match status" value="1"/>
</dbReference>
<protein>
    <submittedName>
        <fullName evidence="6">ABC transporter</fullName>
    </submittedName>
</protein>
<organism evidence="6 7">
    <name type="scientific">Fictibacillus macauensis ZFHKF-1</name>
    <dbReference type="NCBI Taxonomy" id="1196324"/>
    <lineage>
        <taxon>Bacteria</taxon>
        <taxon>Bacillati</taxon>
        <taxon>Bacillota</taxon>
        <taxon>Bacilli</taxon>
        <taxon>Bacillales</taxon>
        <taxon>Fictibacillaceae</taxon>
        <taxon>Fictibacillus</taxon>
    </lineage>
</organism>
<dbReference type="eggNOG" id="COG1131">
    <property type="taxonomic scope" value="Bacteria"/>
</dbReference>
<dbReference type="PATRIC" id="fig|1196324.3.peg.1244"/>
<evidence type="ECO:0000256" key="3">
    <source>
        <dbReference type="ARBA" id="ARBA00022741"/>
    </source>
</evidence>
<dbReference type="OrthoDB" id="9804819at2"/>
<reference evidence="6 7" key="1">
    <citation type="journal article" date="2012" name="J. Bacteriol.">
        <title>Genome of Bacillus macauensis ZFHKF-1, a Long-Chain-Forming Bacterium.</title>
        <authorList>
            <person name="Cai L."/>
            <person name="Zhang T."/>
        </authorList>
    </citation>
    <scope>NUCLEOTIDE SEQUENCE [LARGE SCALE GENOMIC DNA]</scope>
    <source>
        <strain evidence="6 7">ZFHKF-1</strain>
    </source>
</reference>
<evidence type="ECO:0000256" key="1">
    <source>
        <dbReference type="ARBA" id="ARBA00005417"/>
    </source>
</evidence>
<dbReference type="PROSITE" id="PS50893">
    <property type="entry name" value="ABC_TRANSPORTER_2"/>
    <property type="match status" value="1"/>
</dbReference>
<dbReference type="PANTHER" id="PTHR43335">
    <property type="entry name" value="ABC TRANSPORTER, ATP-BINDING PROTEIN"/>
    <property type="match status" value="1"/>
</dbReference>
<keyword evidence="2" id="KW-0813">Transport</keyword>
<sequence length="210" mass="23327">MKFIEARTITKRFRKNTVLQHISLSLEKGKIYGFQGINGSGKTMLFRALLGLIQVNEGAIYIKGERLQRSKPFPVRAGVLLENPGFIKEFTGRKNLQLLASLQKDTSNADITSLLQEVGLQPDDPRKVKKYSLGMKQKLGIAQALLGSPEFIVLDEPTNALDENSLTALENLLHAYKRAGATLCIASHDKAFLQRMSDQIFTIHEGTLTS</sequence>
<dbReference type="InterPro" id="IPR027417">
    <property type="entry name" value="P-loop_NTPase"/>
</dbReference>
<comment type="similarity">
    <text evidence="1">Belongs to the ABC transporter superfamily.</text>
</comment>
<name>I8J317_9BACL</name>
<dbReference type="SUPFAM" id="SSF52540">
    <property type="entry name" value="P-loop containing nucleoside triphosphate hydrolases"/>
    <property type="match status" value="1"/>
</dbReference>
<keyword evidence="4" id="KW-0067">ATP-binding</keyword>
<gene>
    <name evidence="6" type="ORF">A374_06091</name>
</gene>
<dbReference type="Pfam" id="PF00005">
    <property type="entry name" value="ABC_tran"/>
    <property type="match status" value="1"/>
</dbReference>
<dbReference type="InterPro" id="IPR003439">
    <property type="entry name" value="ABC_transporter-like_ATP-bd"/>
</dbReference>
<dbReference type="InterPro" id="IPR017871">
    <property type="entry name" value="ABC_transporter-like_CS"/>
</dbReference>
<accession>I8J317</accession>
<feature type="domain" description="ABC transporter" evidence="5">
    <location>
        <begin position="4"/>
        <end position="210"/>
    </location>
</feature>
<dbReference type="SMART" id="SM00382">
    <property type="entry name" value="AAA"/>
    <property type="match status" value="1"/>
</dbReference>
<dbReference type="Proteomes" id="UP000004080">
    <property type="component" value="Unassembled WGS sequence"/>
</dbReference>
<dbReference type="STRING" id="1196324.A374_06091"/>
<dbReference type="RefSeq" id="WP_007201315.1">
    <property type="nucleotide sequence ID" value="NZ_AKKV01000022.1"/>
</dbReference>
<evidence type="ECO:0000313" key="7">
    <source>
        <dbReference type="Proteomes" id="UP000004080"/>
    </source>
</evidence>
<keyword evidence="3" id="KW-0547">Nucleotide-binding</keyword>
<evidence type="ECO:0000259" key="5">
    <source>
        <dbReference type="PROSITE" id="PS50893"/>
    </source>
</evidence>
<dbReference type="GO" id="GO:0005524">
    <property type="term" value="F:ATP binding"/>
    <property type="evidence" value="ECO:0007669"/>
    <property type="project" value="UniProtKB-KW"/>
</dbReference>
<evidence type="ECO:0000313" key="6">
    <source>
        <dbReference type="EMBL" id="EIT86146.1"/>
    </source>
</evidence>
<dbReference type="InterPro" id="IPR003593">
    <property type="entry name" value="AAA+_ATPase"/>
</dbReference>
<evidence type="ECO:0000256" key="4">
    <source>
        <dbReference type="ARBA" id="ARBA00022840"/>
    </source>
</evidence>